<keyword evidence="3" id="KW-1185">Reference proteome</keyword>
<dbReference type="Proteomes" id="UP000295443">
    <property type="component" value="Unassembled WGS sequence"/>
</dbReference>
<dbReference type="AlphaFoldDB" id="A0A4R1BFX0"/>
<sequence>MTGNEERIRSLERQLAEAQATLKQIGKALLNFEARECLYLSCEMEVLMEHPTIDDTGAVYRGISAAMGRLGGMAERITEMAMLAHNAAGPDVEETQSVKLMN</sequence>
<name>A0A4R1BFX0_9PROT</name>
<gene>
    <name evidence="2" type="ORF">EZJ19_05760</name>
</gene>
<keyword evidence="1" id="KW-0175">Coiled coil</keyword>
<comment type="caution">
    <text evidence="2">The sequence shown here is derived from an EMBL/GenBank/DDBJ whole genome shotgun (WGS) entry which is preliminary data.</text>
</comment>
<dbReference type="RefSeq" id="WP_131445388.1">
    <property type="nucleotide sequence ID" value="NZ_SJZB01000020.1"/>
</dbReference>
<proteinExistence type="predicted"/>
<accession>A0A4R1BFX0</accession>
<reference evidence="2 3" key="1">
    <citation type="submission" date="2019-03" db="EMBL/GenBank/DDBJ databases">
        <title>Genome sequence of Thiobacillaceae bacterium LSR1, a sulfur-oxidizing bacterium isolated from freshwater sediment.</title>
        <authorList>
            <person name="Li S."/>
        </authorList>
    </citation>
    <scope>NUCLEOTIDE SEQUENCE [LARGE SCALE GENOMIC DNA]</scope>
    <source>
        <strain evidence="2 3">LSR1</strain>
    </source>
</reference>
<evidence type="ECO:0000256" key="1">
    <source>
        <dbReference type="SAM" id="Coils"/>
    </source>
</evidence>
<dbReference type="EMBL" id="SJZB01000020">
    <property type="protein sequence ID" value="TCJ16096.1"/>
    <property type="molecule type" value="Genomic_DNA"/>
</dbReference>
<evidence type="ECO:0000313" key="2">
    <source>
        <dbReference type="EMBL" id="TCJ16096.1"/>
    </source>
</evidence>
<protein>
    <submittedName>
        <fullName evidence="2">Uncharacterized protein</fullName>
    </submittedName>
</protein>
<organism evidence="2 3">
    <name type="scientific">Parasulfuritortus cantonensis</name>
    <dbReference type="NCBI Taxonomy" id="2528202"/>
    <lineage>
        <taxon>Bacteria</taxon>
        <taxon>Pseudomonadati</taxon>
        <taxon>Pseudomonadota</taxon>
        <taxon>Betaproteobacteria</taxon>
        <taxon>Nitrosomonadales</taxon>
        <taxon>Thiobacillaceae</taxon>
        <taxon>Parasulfuritortus</taxon>
    </lineage>
</organism>
<evidence type="ECO:0000313" key="3">
    <source>
        <dbReference type="Proteomes" id="UP000295443"/>
    </source>
</evidence>
<feature type="coiled-coil region" evidence="1">
    <location>
        <begin position="1"/>
        <end position="35"/>
    </location>
</feature>